<name>A0A1L8TG01_9ENTE</name>
<dbReference type="Pfam" id="PF13462">
    <property type="entry name" value="Thioredoxin_4"/>
    <property type="match status" value="1"/>
</dbReference>
<evidence type="ECO:0000256" key="1">
    <source>
        <dbReference type="SAM" id="Coils"/>
    </source>
</evidence>
<dbReference type="InterPro" id="IPR036249">
    <property type="entry name" value="Thioredoxin-like_sf"/>
</dbReference>
<reference evidence="3 4" key="1">
    <citation type="submission" date="2014-12" db="EMBL/GenBank/DDBJ databases">
        <title>Draft genome sequences of 29 type strains of Enterococci.</title>
        <authorList>
            <person name="Zhong Z."/>
            <person name="Sun Z."/>
            <person name="Liu W."/>
            <person name="Zhang W."/>
            <person name="Zhang H."/>
        </authorList>
    </citation>
    <scope>NUCLEOTIDE SEQUENCE [LARGE SCALE GENOMIC DNA]</scope>
    <source>
        <strain evidence="3 4">DSM 17122</strain>
    </source>
</reference>
<accession>A0A1L8TG01</accession>
<organism evidence="3 4">
    <name type="scientific">Enterococcus hermanniensis</name>
    <dbReference type="NCBI Taxonomy" id="249189"/>
    <lineage>
        <taxon>Bacteria</taxon>
        <taxon>Bacillati</taxon>
        <taxon>Bacillota</taxon>
        <taxon>Bacilli</taxon>
        <taxon>Lactobacillales</taxon>
        <taxon>Enterococcaceae</taxon>
        <taxon>Enterococcus</taxon>
    </lineage>
</organism>
<comment type="caution">
    <text evidence="3">The sequence shown here is derived from an EMBL/GenBank/DDBJ whole genome shotgun (WGS) entry which is preliminary data.</text>
</comment>
<gene>
    <name evidence="3" type="ORF">RV04_GL000714</name>
</gene>
<sequence length="171" mass="19711">MDISVIKASLVNDFNGIKIGSDDAPKKIIEFMNLRCPYCKQWFEDSRTVLDQAVADGKVQRIIKLLDKDKISLQRGNVMHEYIRPDSDQALIQIQQAYDTQDIWGDFELEDVANYAENTLHFEQQANRELQQEIRNEAEQANIKFVPTVVIGEHIFDESIDEATLTSYLTE</sequence>
<feature type="domain" description="Thioredoxin-like fold" evidence="2">
    <location>
        <begin position="16"/>
        <end position="169"/>
    </location>
</feature>
<dbReference type="CDD" id="cd02972">
    <property type="entry name" value="DsbA_family"/>
    <property type="match status" value="1"/>
</dbReference>
<dbReference type="SUPFAM" id="SSF52833">
    <property type="entry name" value="Thioredoxin-like"/>
    <property type="match status" value="1"/>
</dbReference>
<dbReference type="Proteomes" id="UP000182077">
    <property type="component" value="Unassembled WGS sequence"/>
</dbReference>
<evidence type="ECO:0000313" key="3">
    <source>
        <dbReference type="EMBL" id="OJG43269.1"/>
    </source>
</evidence>
<dbReference type="Gene3D" id="3.40.30.10">
    <property type="entry name" value="Glutaredoxin"/>
    <property type="match status" value="1"/>
</dbReference>
<dbReference type="InterPro" id="IPR012336">
    <property type="entry name" value="Thioredoxin-like_fold"/>
</dbReference>
<dbReference type="RefSeq" id="WP_071858665.1">
    <property type="nucleotide sequence ID" value="NZ_JBHSHK010000006.1"/>
</dbReference>
<dbReference type="EMBL" id="JXKQ01000015">
    <property type="protein sequence ID" value="OJG43269.1"/>
    <property type="molecule type" value="Genomic_DNA"/>
</dbReference>
<dbReference type="Gene3D" id="1.10.1200.90">
    <property type="entry name" value="DsbA-like domain"/>
    <property type="match status" value="1"/>
</dbReference>
<evidence type="ECO:0000259" key="2">
    <source>
        <dbReference type="Pfam" id="PF13462"/>
    </source>
</evidence>
<evidence type="ECO:0000313" key="4">
    <source>
        <dbReference type="Proteomes" id="UP000182077"/>
    </source>
</evidence>
<dbReference type="OrthoDB" id="117402at2"/>
<proteinExistence type="predicted"/>
<keyword evidence="4" id="KW-1185">Reference proteome</keyword>
<protein>
    <recommendedName>
        <fullName evidence="2">Thioredoxin-like fold domain-containing protein</fullName>
    </recommendedName>
</protein>
<dbReference type="STRING" id="249189.RV04_GL000714"/>
<keyword evidence="1" id="KW-0175">Coiled coil</keyword>
<dbReference type="AlphaFoldDB" id="A0A1L8TG01"/>
<feature type="coiled-coil region" evidence="1">
    <location>
        <begin position="113"/>
        <end position="140"/>
    </location>
</feature>